<comment type="caution">
    <text evidence="1">The sequence shown here is derived from an EMBL/GenBank/DDBJ whole genome shotgun (WGS) entry which is preliminary data.</text>
</comment>
<sequence>MLTPVKKDKFGKEGYVYISYGHPKYLEHAVASATTLRRYDTERPIALVCTENHKRLVKKHNLDSLFDFVFDLPEEHASIVGFKHNFYQHLYFEKNLFLDSDIAWCKDPDRLWMALDPYEFTVTGNLISDNFFGAPKSIGVLKDIIFLRRKRTLKRFGLTYLSRAQTGLMYASDYTLTKKACELAKEMLDRKSETHFQSRKKEQGRTEESCEWSLAMAMSKLNIPIYPWFQGHTSPQLDYINLLTEHDDEFEYVKCKYYCNDFVYSIRGLKTNWLKKLLIGFFSLIPGKGDYMMVTPYCLHFGWYHEKQPFYEFSDRVWKRLAEDNKIKGKSYPEAEVSDTSSNET</sequence>
<evidence type="ECO:0000313" key="2">
    <source>
        <dbReference type="Proteomes" id="UP001597460"/>
    </source>
</evidence>
<keyword evidence="2" id="KW-1185">Reference proteome</keyword>
<protein>
    <submittedName>
        <fullName evidence="1">Uncharacterized protein</fullName>
    </submittedName>
</protein>
<dbReference type="Proteomes" id="UP001597460">
    <property type="component" value="Unassembled WGS sequence"/>
</dbReference>
<proteinExistence type="predicted"/>
<gene>
    <name evidence="1" type="ORF">ACFSVN_13100</name>
</gene>
<organism evidence="1 2">
    <name type="scientific">Gracilimonas halophila</name>
    <dbReference type="NCBI Taxonomy" id="1834464"/>
    <lineage>
        <taxon>Bacteria</taxon>
        <taxon>Pseudomonadati</taxon>
        <taxon>Balneolota</taxon>
        <taxon>Balneolia</taxon>
        <taxon>Balneolales</taxon>
        <taxon>Balneolaceae</taxon>
        <taxon>Gracilimonas</taxon>
    </lineage>
</organism>
<name>A0ABW5JLI9_9BACT</name>
<dbReference type="InterPro" id="IPR029044">
    <property type="entry name" value="Nucleotide-diphossugar_trans"/>
</dbReference>
<dbReference type="EMBL" id="JBHULI010000025">
    <property type="protein sequence ID" value="MFD2533385.1"/>
    <property type="molecule type" value="Genomic_DNA"/>
</dbReference>
<dbReference type="RefSeq" id="WP_390303586.1">
    <property type="nucleotide sequence ID" value="NZ_JBHULI010000025.1"/>
</dbReference>
<dbReference type="SUPFAM" id="SSF53448">
    <property type="entry name" value="Nucleotide-diphospho-sugar transferases"/>
    <property type="match status" value="1"/>
</dbReference>
<evidence type="ECO:0000313" key="1">
    <source>
        <dbReference type="EMBL" id="MFD2533385.1"/>
    </source>
</evidence>
<accession>A0ABW5JLI9</accession>
<reference evidence="2" key="1">
    <citation type="journal article" date="2019" name="Int. J. Syst. Evol. Microbiol.">
        <title>The Global Catalogue of Microorganisms (GCM) 10K type strain sequencing project: providing services to taxonomists for standard genome sequencing and annotation.</title>
        <authorList>
            <consortium name="The Broad Institute Genomics Platform"/>
            <consortium name="The Broad Institute Genome Sequencing Center for Infectious Disease"/>
            <person name="Wu L."/>
            <person name="Ma J."/>
        </authorList>
    </citation>
    <scope>NUCLEOTIDE SEQUENCE [LARGE SCALE GENOMIC DNA]</scope>
    <source>
        <strain evidence="2">KCTC 52042</strain>
    </source>
</reference>